<name>A0ABP3LVZ4_9DEIO</name>
<feature type="transmembrane region" description="Helical" evidence="1">
    <location>
        <begin position="47"/>
        <end position="64"/>
    </location>
</feature>
<gene>
    <name evidence="2" type="ORF">GCM10008937_14880</name>
</gene>
<accession>A0ABP3LVZ4</accession>
<keyword evidence="1" id="KW-0812">Transmembrane</keyword>
<keyword evidence="1" id="KW-1133">Transmembrane helix</keyword>
<organism evidence="2 3">
    <name type="scientific">Deinococcus depolymerans</name>
    <dbReference type="NCBI Taxonomy" id="392408"/>
    <lineage>
        <taxon>Bacteria</taxon>
        <taxon>Thermotogati</taxon>
        <taxon>Deinococcota</taxon>
        <taxon>Deinococci</taxon>
        <taxon>Deinococcales</taxon>
        <taxon>Deinococcaceae</taxon>
        <taxon>Deinococcus</taxon>
    </lineage>
</organism>
<sequence length="66" mass="7070">MGMEIHVPMTDSASLALFGLLAFMLLLHSLGMKLPFAQIFAFLSGSARQLAALAAFTALLAYLLKL</sequence>
<comment type="caution">
    <text evidence="2">The sequence shown here is derived from an EMBL/GenBank/DDBJ whole genome shotgun (WGS) entry which is preliminary data.</text>
</comment>
<evidence type="ECO:0000313" key="3">
    <source>
        <dbReference type="Proteomes" id="UP001500191"/>
    </source>
</evidence>
<evidence type="ECO:0000256" key="1">
    <source>
        <dbReference type="SAM" id="Phobius"/>
    </source>
</evidence>
<keyword evidence="3" id="KW-1185">Reference proteome</keyword>
<dbReference type="Proteomes" id="UP001500191">
    <property type="component" value="Unassembled WGS sequence"/>
</dbReference>
<protein>
    <submittedName>
        <fullName evidence="2">Uncharacterized protein</fullName>
    </submittedName>
</protein>
<dbReference type="EMBL" id="BAAADB010000012">
    <property type="protein sequence ID" value="GAA0508085.1"/>
    <property type="molecule type" value="Genomic_DNA"/>
</dbReference>
<keyword evidence="1" id="KW-0472">Membrane</keyword>
<reference evidence="3" key="1">
    <citation type="journal article" date="2019" name="Int. J. Syst. Evol. Microbiol.">
        <title>The Global Catalogue of Microorganisms (GCM) 10K type strain sequencing project: providing services to taxonomists for standard genome sequencing and annotation.</title>
        <authorList>
            <consortium name="The Broad Institute Genomics Platform"/>
            <consortium name="The Broad Institute Genome Sequencing Center for Infectious Disease"/>
            <person name="Wu L."/>
            <person name="Ma J."/>
        </authorList>
    </citation>
    <scope>NUCLEOTIDE SEQUENCE [LARGE SCALE GENOMIC DNA]</scope>
    <source>
        <strain evidence="3">JCM 14368</strain>
    </source>
</reference>
<proteinExistence type="predicted"/>
<evidence type="ECO:0000313" key="2">
    <source>
        <dbReference type="EMBL" id="GAA0508085.1"/>
    </source>
</evidence>